<gene>
    <name evidence="1" type="ORF">ERS852490_03101</name>
    <name evidence="2" type="ORF">ERS852492_01447</name>
    <name evidence="3" type="ORF">GKE48_01800</name>
</gene>
<evidence type="ECO:0000313" key="4">
    <source>
        <dbReference type="Proteomes" id="UP000095621"/>
    </source>
</evidence>
<proteinExistence type="predicted"/>
<dbReference type="Proteomes" id="UP000481964">
    <property type="component" value="Unassembled WGS sequence"/>
</dbReference>
<evidence type="ECO:0000313" key="3">
    <source>
        <dbReference type="EMBL" id="MSC56192.1"/>
    </source>
</evidence>
<evidence type="ECO:0000313" key="6">
    <source>
        <dbReference type="Proteomes" id="UP000481964"/>
    </source>
</evidence>
<evidence type="ECO:0000313" key="5">
    <source>
        <dbReference type="Proteomes" id="UP000095780"/>
    </source>
</evidence>
<dbReference type="EMBL" id="WKRD01000001">
    <property type="protein sequence ID" value="MSC56192.1"/>
    <property type="molecule type" value="Genomic_DNA"/>
</dbReference>
<dbReference type="Proteomes" id="UP000095780">
    <property type="component" value="Unassembled WGS sequence"/>
</dbReference>
<dbReference type="RefSeq" id="WP_022099184.1">
    <property type="nucleotide sequence ID" value="NZ_CABIXW010000004.1"/>
</dbReference>
<evidence type="ECO:0000313" key="2">
    <source>
        <dbReference type="EMBL" id="CUQ84650.1"/>
    </source>
</evidence>
<accession>A0A174YWC7</accession>
<sequence length="57" mass="6879">MEAIRTIQDFKDFMNANYNNIYSNAIKAEELTLEDEWMKEDEWEAVYQQEEKNNGKV</sequence>
<evidence type="ECO:0000313" key="1">
    <source>
        <dbReference type="EMBL" id="CUQ79433.1"/>
    </source>
</evidence>
<protein>
    <submittedName>
        <fullName evidence="1">Uncharacterized protein</fullName>
    </submittedName>
</protein>
<reference evidence="3 6" key="2">
    <citation type="journal article" date="2019" name="Nat. Med.">
        <title>A library of human gut bacterial isolates paired with longitudinal multiomics data enables mechanistic microbiome research.</title>
        <authorList>
            <person name="Poyet M."/>
            <person name="Groussin M."/>
            <person name="Gibbons S.M."/>
            <person name="Avila-Pacheco J."/>
            <person name="Jiang X."/>
            <person name="Kearney S.M."/>
            <person name="Perrotta A.R."/>
            <person name="Berdy B."/>
            <person name="Zhao S."/>
            <person name="Lieberman T.D."/>
            <person name="Swanson P.K."/>
            <person name="Smith M."/>
            <person name="Roesemann S."/>
            <person name="Alexander J.E."/>
            <person name="Rich S.A."/>
            <person name="Livny J."/>
            <person name="Vlamakis H."/>
            <person name="Clish C."/>
            <person name="Bullock K."/>
            <person name="Deik A."/>
            <person name="Scott J."/>
            <person name="Pierce K.A."/>
            <person name="Xavier R.J."/>
            <person name="Alm E.J."/>
        </authorList>
    </citation>
    <scope>NUCLEOTIDE SEQUENCE [LARGE SCALE GENOMIC DNA]</scope>
    <source>
        <strain evidence="3 6">BIOML-A1</strain>
    </source>
</reference>
<dbReference type="EMBL" id="CZBV01000004">
    <property type="protein sequence ID" value="CUQ84650.1"/>
    <property type="molecule type" value="Genomic_DNA"/>
</dbReference>
<dbReference type="AlphaFoldDB" id="A0A174YWC7"/>
<dbReference type="Proteomes" id="UP000095621">
    <property type="component" value="Unassembled WGS sequence"/>
</dbReference>
<organism evidence="1 4">
    <name type="scientific">Lachnospira eligens</name>
    <dbReference type="NCBI Taxonomy" id="39485"/>
    <lineage>
        <taxon>Bacteria</taxon>
        <taxon>Bacillati</taxon>
        <taxon>Bacillota</taxon>
        <taxon>Clostridia</taxon>
        <taxon>Lachnospirales</taxon>
        <taxon>Lachnospiraceae</taxon>
        <taxon>Lachnospira</taxon>
    </lineage>
</organism>
<reference evidence="4 5" key="1">
    <citation type="submission" date="2015-09" db="EMBL/GenBank/DDBJ databases">
        <authorList>
            <consortium name="Pathogen Informatics"/>
        </authorList>
    </citation>
    <scope>NUCLEOTIDE SEQUENCE [LARGE SCALE GENOMIC DNA]</scope>
    <source>
        <strain evidence="1 4">2789STDY5834875</strain>
        <strain evidence="2 5">2789STDY5834878</strain>
    </source>
</reference>
<dbReference type="OrthoDB" id="2058357at2"/>
<name>A0A174YWC7_9FIRM</name>
<dbReference type="EMBL" id="CZBU01000010">
    <property type="protein sequence ID" value="CUQ79433.1"/>
    <property type="molecule type" value="Genomic_DNA"/>
</dbReference>